<dbReference type="AlphaFoldDB" id="A0A6N8FB76"/>
<protein>
    <recommendedName>
        <fullName evidence="3">GNAT family N-acetyltransferase</fullName>
    </recommendedName>
</protein>
<evidence type="ECO:0008006" key="3">
    <source>
        <dbReference type="Google" id="ProtNLM"/>
    </source>
</evidence>
<sequence>MLSYENSLAEPSHINGLEDIVKSTFHLACPEDSNRDLQSVYISKHLSAHNFKQLLSSKKHKVWVALEEKEIIGLAVVEIMTENLAMLSKLYVYQAFKVKASH</sequence>
<proteinExistence type="predicted"/>
<dbReference type="SUPFAM" id="SSF55729">
    <property type="entry name" value="Acyl-CoA N-acyltransferases (Nat)"/>
    <property type="match status" value="1"/>
</dbReference>
<dbReference type="EMBL" id="WOCD01000003">
    <property type="protein sequence ID" value="MUH72002.1"/>
    <property type="molecule type" value="Genomic_DNA"/>
</dbReference>
<gene>
    <name evidence="1" type="ORF">GNP35_05625</name>
</gene>
<evidence type="ECO:0000313" key="2">
    <source>
        <dbReference type="Proteomes" id="UP000439994"/>
    </source>
</evidence>
<reference evidence="1 2" key="1">
    <citation type="submission" date="2019-11" db="EMBL/GenBank/DDBJ databases">
        <title>P. haliotis isolates from Z. marina roots.</title>
        <authorList>
            <person name="Cohen M."/>
            <person name="Jospin G."/>
            <person name="Eisen J.A."/>
            <person name="Coil D.A."/>
        </authorList>
    </citation>
    <scope>NUCLEOTIDE SEQUENCE [LARGE SCALE GENOMIC DNA]</scope>
    <source>
        <strain evidence="1 2">UCD-MCMsp1aY</strain>
    </source>
</reference>
<dbReference type="Proteomes" id="UP000439994">
    <property type="component" value="Unassembled WGS sequence"/>
</dbReference>
<accession>A0A6N8FB76</accession>
<organism evidence="1 2">
    <name type="scientific">Psychrosphaera haliotis</name>
    <dbReference type="NCBI Taxonomy" id="555083"/>
    <lineage>
        <taxon>Bacteria</taxon>
        <taxon>Pseudomonadati</taxon>
        <taxon>Pseudomonadota</taxon>
        <taxon>Gammaproteobacteria</taxon>
        <taxon>Alteromonadales</taxon>
        <taxon>Pseudoalteromonadaceae</taxon>
        <taxon>Psychrosphaera</taxon>
    </lineage>
</organism>
<dbReference type="Gene3D" id="3.40.630.30">
    <property type="match status" value="1"/>
</dbReference>
<keyword evidence="2" id="KW-1185">Reference proteome</keyword>
<comment type="caution">
    <text evidence="1">The sequence shown here is derived from an EMBL/GenBank/DDBJ whole genome shotgun (WGS) entry which is preliminary data.</text>
</comment>
<dbReference type="InterPro" id="IPR016181">
    <property type="entry name" value="Acyl_CoA_acyltransferase"/>
</dbReference>
<evidence type="ECO:0000313" key="1">
    <source>
        <dbReference type="EMBL" id="MUH72002.1"/>
    </source>
</evidence>
<name>A0A6N8FB76_9GAMM</name>
<dbReference type="OrthoDB" id="5355033at2"/>